<dbReference type="InterPro" id="IPR058624">
    <property type="entry name" value="MdtA-like_HH"/>
</dbReference>
<dbReference type="GO" id="GO:0015721">
    <property type="term" value="P:bile acid and bile salt transport"/>
    <property type="evidence" value="ECO:0007669"/>
    <property type="project" value="TreeGrafter"/>
</dbReference>
<dbReference type="Gene3D" id="2.40.30.170">
    <property type="match status" value="1"/>
</dbReference>
<dbReference type="GO" id="GO:0046677">
    <property type="term" value="P:response to antibiotic"/>
    <property type="evidence" value="ECO:0007669"/>
    <property type="project" value="TreeGrafter"/>
</dbReference>
<dbReference type="InterPro" id="IPR058625">
    <property type="entry name" value="MdtA-like_BSH"/>
</dbReference>
<dbReference type="NCBIfam" id="TIGR01730">
    <property type="entry name" value="RND_mfp"/>
    <property type="match status" value="1"/>
</dbReference>
<accession>A0A6L7G2W4</accession>
<dbReference type="GO" id="GO:0030313">
    <property type="term" value="C:cell envelope"/>
    <property type="evidence" value="ECO:0007669"/>
    <property type="project" value="UniProtKB-SubCell"/>
</dbReference>
<dbReference type="AlphaFoldDB" id="A0A6L7G2W4"/>
<dbReference type="Gene3D" id="2.40.50.100">
    <property type="match status" value="1"/>
</dbReference>
<evidence type="ECO:0000313" key="11">
    <source>
        <dbReference type="Proteomes" id="UP000477911"/>
    </source>
</evidence>
<comment type="caution">
    <text evidence="10">The sequence shown here is derived from an EMBL/GenBank/DDBJ whole genome shotgun (WGS) entry which is preliminary data.</text>
</comment>
<evidence type="ECO:0000259" key="7">
    <source>
        <dbReference type="Pfam" id="PF25917"/>
    </source>
</evidence>
<dbReference type="GO" id="GO:0022857">
    <property type="term" value="F:transmembrane transporter activity"/>
    <property type="evidence" value="ECO:0007669"/>
    <property type="project" value="InterPro"/>
</dbReference>
<feature type="domain" description="Multidrug resistance protein MdtA-like alpha-helical hairpin" evidence="6">
    <location>
        <begin position="101"/>
        <end position="169"/>
    </location>
</feature>
<feature type="domain" description="Multidrug resistance protein MdtA-like C-terminal permuted SH3" evidence="9">
    <location>
        <begin position="297"/>
        <end position="356"/>
    </location>
</feature>
<dbReference type="Gene3D" id="1.10.287.470">
    <property type="entry name" value="Helix hairpin bin"/>
    <property type="match status" value="1"/>
</dbReference>
<dbReference type="SUPFAM" id="SSF111369">
    <property type="entry name" value="HlyD-like secretion proteins"/>
    <property type="match status" value="1"/>
</dbReference>
<evidence type="ECO:0000256" key="3">
    <source>
        <dbReference type="SAM" id="Coils"/>
    </source>
</evidence>
<evidence type="ECO:0000256" key="1">
    <source>
        <dbReference type="ARBA" id="ARBA00004196"/>
    </source>
</evidence>
<keyword evidence="11" id="KW-1185">Reference proteome</keyword>
<dbReference type="Gene3D" id="2.40.420.20">
    <property type="match status" value="1"/>
</dbReference>
<reference evidence="10 11" key="1">
    <citation type="submission" date="2019-12" db="EMBL/GenBank/DDBJ databases">
        <authorList>
            <person name="Li M."/>
        </authorList>
    </citation>
    <scope>NUCLEOTIDE SEQUENCE [LARGE SCALE GENOMIC DNA]</scope>
    <source>
        <strain evidence="10 11">GBMRC 2024</strain>
    </source>
</reference>
<dbReference type="PANTHER" id="PTHR30158:SF3">
    <property type="entry name" value="MULTIDRUG EFFLUX PUMP SUBUNIT ACRA-RELATED"/>
    <property type="match status" value="1"/>
</dbReference>
<evidence type="ECO:0000259" key="6">
    <source>
        <dbReference type="Pfam" id="PF25876"/>
    </source>
</evidence>
<dbReference type="RefSeq" id="WP_160894362.1">
    <property type="nucleotide sequence ID" value="NZ_WUMU01000010.1"/>
</dbReference>
<feature type="coiled-coil region" evidence="3">
    <location>
        <begin position="138"/>
        <end position="165"/>
    </location>
</feature>
<dbReference type="EMBL" id="WUMU01000010">
    <property type="protein sequence ID" value="MXN18239.1"/>
    <property type="molecule type" value="Genomic_DNA"/>
</dbReference>
<evidence type="ECO:0000259" key="9">
    <source>
        <dbReference type="Pfam" id="PF25967"/>
    </source>
</evidence>
<proteinExistence type="inferred from homology"/>
<feature type="compositionally biased region" description="Gly residues" evidence="4">
    <location>
        <begin position="382"/>
        <end position="394"/>
    </location>
</feature>
<evidence type="ECO:0000259" key="8">
    <source>
        <dbReference type="Pfam" id="PF25944"/>
    </source>
</evidence>
<feature type="region of interest" description="Disordered" evidence="4">
    <location>
        <begin position="379"/>
        <end position="424"/>
    </location>
</feature>
<keyword evidence="3" id="KW-0175">Coiled coil</keyword>
<evidence type="ECO:0000256" key="4">
    <source>
        <dbReference type="SAM" id="MobiDB-lite"/>
    </source>
</evidence>
<feature type="domain" description="Multidrug resistance protein MdtA-like beta-barrel" evidence="8">
    <location>
        <begin position="206"/>
        <end position="294"/>
    </location>
</feature>
<evidence type="ECO:0000256" key="5">
    <source>
        <dbReference type="SAM" id="SignalP"/>
    </source>
</evidence>
<sequence>MTNTLALRRTLAVAALIAMPGLALAQSAGKSGPTEVGVVTLQTASVPYDVTLPGRAVAKDQTEIRPRVEGTIEAINYTAGRSVKAGDILFTLDSDTYDVALAAAQAEKASGEAAVSAAQATVNRYERLNGVGVTQGDLETAQTSLASAKATLSSAEASLKSAQLNLDRTVIRSPIDGVVDVPEFSVGALVTANQTDALTTVTRLDPIYVDVQESSARMLRVRQMISDGTMTPGDKLDATLTLETGQVYEGKGTLVSPSALVSTTTGSLDFRFEFSNPDQLILPGQFLRVELTLGTTQAVLVPQRATDRSSDGTLTAFIAADGVAKQVVLTSKGSYQNAWVVTSGVQAGDKLVVDGLRDLKAGAKITTVPVTINAQGVVQDATGGGTGEGTGTEGGVVPNGTLPEADTDATSADPTTAADPDKGN</sequence>
<comment type="similarity">
    <text evidence="2">Belongs to the membrane fusion protein (MFP) (TC 8.A.1) family.</text>
</comment>
<dbReference type="Pfam" id="PF25876">
    <property type="entry name" value="HH_MFP_RND"/>
    <property type="match status" value="1"/>
</dbReference>
<name>A0A6L7G2W4_9RHOB</name>
<comment type="subcellular location">
    <subcellularLocation>
        <location evidence="1">Cell envelope</location>
    </subcellularLocation>
</comment>
<dbReference type="GO" id="GO:0005886">
    <property type="term" value="C:plasma membrane"/>
    <property type="evidence" value="ECO:0007669"/>
    <property type="project" value="TreeGrafter"/>
</dbReference>
<organism evidence="10 11">
    <name type="scientific">Pseudooceanicola albus</name>
    <dbReference type="NCBI Taxonomy" id="2692189"/>
    <lineage>
        <taxon>Bacteria</taxon>
        <taxon>Pseudomonadati</taxon>
        <taxon>Pseudomonadota</taxon>
        <taxon>Alphaproteobacteria</taxon>
        <taxon>Rhodobacterales</taxon>
        <taxon>Paracoccaceae</taxon>
        <taxon>Pseudooceanicola</taxon>
    </lineage>
</organism>
<feature type="domain" description="Multidrug resistance protein MdtA-like barrel-sandwich hybrid" evidence="7">
    <location>
        <begin position="61"/>
        <end position="202"/>
    </location>
</feature>
<dbReference type="Proteomes" id="UP000477911">
    <property type="component" value="Unassembled WGS sequence"/>
</dbReference>
<evidence type="ECO:0000313" key="10">
    <source>
        <dbReference type="EMBL" id="MXN18239.1"/>
    </source>
</evidence>
<dbReference type="InterPro" id="IPR058627">
    <property type="entry name" value="MdtA-like_C"/>
</dbReference>
<feature type="chain" id="PRO_5026771818" evidence="5">
    <location>
        <begin position="26"/>
        <end position="424"/>
    </location>
</feature>
<dbReference type="Pfam" id="PF25917">
    <property type="entry name" value="BSH_RND"/>
    <property type="match status" value="1"/>
</dbReference>
<protein>
    <submittedName>
        <fullName evidence="10">Efflux RND transporter periplasmic adaptor subunit</fullName>
    </submittedName>
</protein>
<feature type="signal peptide" evidence="5">
    <location>
        <begin position="1"/>
        <end position="25"/>
    </location>
</feature>
<feature type="compositionally biased region" description="Low complexity" evidence="4">
    <location>
        <begin position="408"/>
        <end position="418"/>
    </location>
</feature>
<dbReference type="Pfam" id="PF25944">
    <property type="entry name" value="Beta-barrel_RND"/>
    <property type="match status" value="1"/>
</dbReference>
<dbReference type="InterPro" id="IPR058626">
    <property type="entry name" value="MdtA-like_b-barrel"/>
</dbReference>
<gene>
    <name evidence="10" type="ORF">GR170_10355</name>
</gene>
<keyword evidence="5" id="KW-0732">Signal</keyword>
<evidence type="ECO:0000256" key="2">
    <source>
        <dbReference type="ARBA" id="ARBA00009477"/>
    </source>
</evidence>
<dbReference type="PANTHER" id="PTHR30158">
    <property type="entry name" value="ACRA/E-RELATED COMPONENT OF DRUG EFFLUX TRANSPORTER"/>
    <property type="match status" value="1"/>
</dbReference>
<dbReference type="Pfam" id="PF25967">
    <property type="entry name" value="RND-MFP_C"/>
    <property type="match status" value="1"/>
</dbReference>
<dbReference type="InterPro" id="IPR006143">
    <property type="entry name" value="RND_pump_MFP"/>
</dbReference>